<dbReference type="PANTHER" id="PTHR43791:SF38">
    <property type="entry name" value="MAJOR FACILITATOR SUPERFAMILY (MFS) PROFILE DOMAIN-CONTAINING PROTEIN"/>
    <property type="match status" value="1"/>
</dbReference>
<keyword evidence="8" id="KW-1185">Reference proteome</keyword>
<dbReference type="GO" id="GO:0016020">
    <property type="term" value="C:membrane"/>
    <property type="evidence" value="ECO:0007669"/>
    <property type="project" value="UniProtKB-SubCell"/>
</dbReference>
<evidence type="ECO:0000256" key="6">
    <source>
        <dbReference type="SAM" id="Phobius"/>
    </source>
</evidence>
<evidence type="ECO:0000256" key="5">
    <source>
        <dbReference type="ARBA" id="ARBA00023136"/>
    </source>
</evidence>
<feature type="transmembrane region" description="Helical" evidence="6">
    <location>
        <begin position="159"/>
        <end position="182"/>
    </location>
</feature>
<feature type="transmembrane region" description="Helical" evidence="6">
    <location>
        <begin position="234"/>
        <end position="255"/>
    </location>
</feature>
<comment type="subcellular location">
    <subcellularLocation>
        <location evidence="1">Membrane</location>
        <topology evidence="1">Multi-pass membrane protein</topology>
    </subcellularLocation>
</comment>
<evidence type="ECO:0000313" key="8">
    <source>
        <dbReference type="Proteomes" id="UP000660729"/>
    </source>
</evidence>
<keyword evidence="3 6" id="KW-0812">Transmembrane</keyword>
<comment type="caution">
    <text evidence="7">The sequence shown here is derived from an EMBL/GenBank/DDBJ whole genome shotgun (WGS) entry which is preliminary data.</text>
</comment>
<feature type="transmembrane region" description="Helical" evidence="6">
    <location>
        <begin position="359"/>
        <end position="378"/>
    </location>
</feature>
<dbReference type="Pfam" id="PF07690">
    <property type="entry name" value="MFS_1"/>
    <property type="match status" value="1"/>
</dbReference>
<dbReference type="AlphaFoldDB" id="A0A8H6RBX1"/>
<reference evidence="7" key="1">
    <citation type="submission" date="2020-04" db="EMBL/GenBank/DDBJ databases">
        <title>Draft genome resource of the tomato pathogen Pseudocercospora fuligena.</title>
        <authorList>
            <person name="Zaccaron A."/>
        </authorList>
    </citation>
    <scope>NUCLEOTIDE SEQUENCE</scope>
    <source>
        <strain evidence="7">PF001</strain>
    </source>
</reference>
<protein>
    <submittedName>
        <fullName evidence="7">MFS transporter prlL</fullName>
    </submittedName>
</protein>
<feature type="transmembrane region" description="Helical" evidence="6">
    <location>
        <begin position="326"/>
        <end position="347"/>
    </location>
</feature>
<keyword evidence="2" id="KW-0813">Transport</keyword>
<proteinExistence type="predicted"/>
<keyword evidence="5 6" id="KW-0472">Membrane</keyword>
<evidence type="ECO:0000313" key="7">
    <source>
        <dbReference type="EMBL" id="KAF7187612.1"/>
    </source>
</evidence>
<feature type="transmembrane region" description="Helical" evidence="6">
    <location>
        <begin position="299"/>
        <end position="320"/>
    </location>
</feature>
<feature type="transmembrane region" description="Helical" evidence="6">
    <location>
        <begin position="124"/>
        <end position="147"/>
    </location>
</feature>
<dbReference type="InterPro" id="IPR036259">
    <property type="entry name" value="MFS_trans_sf"/>
</dbReference>
<feature type="transmembrane region" description="Helical" evidence="6">
    <location>
        <begin position="390"/>
        <end position="413"/>
    </location>
</feature>
<dbReference type="GO" id="GO:0022857">
    <property type="term" value="F:transmembrane transporter activity"/>
    <property type="evidence" value="ECO:0007669"/>
    <property type="project" value="InterPro"/>
</dbReference>
<gene>
    <name evidence="7" type="ORF">HII31_10951</name>
</gene>
<dbReference type="Gene3D" id="1.20.1250.20">
    <property type="entry name" value="MFS general substrate transporter like domains"/>
    <property type="match status" value="2"/>
</dbReference>
<dbReference type="EMBL" id="JABCIY010000224">
    <property type="protein sequence ID" value="KAF7187612.1"/>
    <property type="molecule type" value="Genomic_DNA"/>
</dbReference>
<dbReference type="PANTHER" id="PTHR43791">
    <property type="entry name" value="PERMEASE-RELATED"/>
    <property type="match status" value="1"/>
</dbReference>
<evidence type="ECO:0000256" key="4">
    <source>
        <dbReference type="ARBA" id="ARBA00022989"/>
    </source>
</evidence>
<keyword evidence="4 6" id="KW-1133">Transmembrane helix</keyword>
<feature type="transmembrane region" description="Helical" evidence="6">
    <location>
        <begin position="94"/>
        <end position="112"/>
    </location>
</feature>
<accession>A0A8H6RBX1</accession>
<sequence>MTSMEKSGAEGRIEQVFSHDTSQDKHQVDIEQAQQLAASYVPGSAEEKALIRKLDWRLVPTCWLLYLLSNVDRTNIGNAKIGGMEEDFDLTSNQYSMIVLVFFISYLICEVPSNMILNRVRPSLYLPLLGVLVAFAGALSGLLAGVITDYMDDVGGIRGWRWLFILEGLASVVVAIGVFFALPDFPTSTRSKFLTEEERILACNRLALEGVGLTQGAHERISEWKAFKMTCADWRTWCLCLLFSLGTASQTMQYFIPSLVKTFGWTGNTAQYYTIPAYAFALVCILVCCFTADRLKTIWPVLASLSGFGFVFFVATTAATDGMTRYALAIFAFGAIYGCSPLCKTWISHVLGYPAEKRAVAIALINAIGNGSSIYGSFLWPSRDSPRYLIGFGTTTAWMGMLSVGTVLFAFLFKKFPAKKLDHSAVMARQLQHEREEQQRKTMA</sequence>
<name>A0A8H6RBX1_9PEZI</name>
<organism evidence="7 8">
    <name type="scientific">Pseudocercospora fuligena</name>
    <dbReference type="NCBI Taxonomy" id="685502"/>
    <lineage>
        <taxon>Eukaryota</taxon>
        <taxon>Fungi</taxon>
        <taxon>Dikarya</taxon>
        <taxon>Ascomycota</taxon>
        <taxon>Pezizomycotina</taxon>
        <taxon>Dothideomycetes</taxon>
        <taxon>Dothideomycetidae</taxon>
        <taxon>Mycosphaerellales</taxon>
        <taxon>Mycosphaerellaceae</taxon>
        <taxon>Pseudocercospora</taxon>
    </lineage>
</organism>
<evidence type="ECO:0000256" key="1">
    <source>
        <dbReference type="ARBA" id="ARBA00004141"/>
    </source>
</evidence>
<evidence type="ECO:0000256" key="2">
    <source>
        <dbReference type="ARBA" id="ARBA00022448"/>
    </source>
</evidence>
<feature type="transmembrane region" description="Helical" evidence="6">
    <location>
        <begin position="275"/>
        <end position="292"/>
    </location>
</feature>
<dbReference type="Proteomes" id="UP000660729">
    <property type="component" value="Unassembled WGS sequence"/>
</dbReference>
<dbReference type="OrthoDB" id="2962993at2759"/>
<evidence type="ECO:0000256" key="3">
    <source>
        <dbReference type="ARBA" id="ARBA00022692"/>
    </source>
</evidence>
<dbReference type="SUPFAM" id="SSF103473">
    <property type="entry name" value="MFS general substrate transporter"/>
    <property type="match status" value="1"/>
</dbReference>
<dbReference type="InterPro" id="IPR011701">
    <property type="entry name" value="MFS"/>
</dbReference>